<organism evidence="1 2">
    <name type="scientific">Timema podura</name>
    <name type="common">Walking stick</name>
    <dbReference type="NCBI Taxonomy" id="61482"/>
    <lineage>
        <taxon>Eukaryota</taxon>
        <taxon>Metazoa</taxon>
        <taxon>Ecdysozoa</taxon>
        <taxon>Arthropoda</taxon>
        <taxon>Hexapoda</taxon>
        <taxon>Insecta</taxon>
        <taxon>Pterygota</taxon>
        <taxon>Neoptera</taxon>
        <taxon>Polyneoptera</taxon>
        <taxon>Phasmatodea</taxon>
        <taxon>Timematodea</taxon>
        <taxon>Timematoidea</taxon>
        <taxon>Timematidae</taxon>
        <taxon>Timema</taxon>
    </lineage>
</organism>
<keyword evidence="2" id="KW-1185">Reference proteome</keyword>
<dbReference type="Proteomes" id="UP001153148">
    <property type="component" value="Unassembled WGS sequence"/>
</dbReference>
<sequence length="75" mass="9024">MNLFGEVEKVPPIDPEKEAELERARKKRELREEKRVVRLKMARDRTQQLKRNHLSRELKMGKHAFAEIMKKQISI</sequence>
<accession>A0ABN7NQS6</accession>
<reference evidence="1" key="1">
    <citation type="submission" date="2021-03" db="EMBL/GenBank/DDBJ databases">
        <authorList>
            <person name="Tran Van P."/>
        </authorList>
    </citation>
    <scope>NUCLEOTIDE SEQUENCE</scope>
</reference>
<evidence type="ECO:0000313" key="1">
    <source>
        <dbReference type="EMBL" id="CAG2058187.1"/>
    </source>
</evidence>
<proteinExistence type="predicted"/>
<gene>
    <name evidence="1" type="ORF">TPAB3V08_LOCUS5161</name>
</gene>
<comment type="caution">
    <text evidence="1">The sequence shown here is derived from an EMBL/GenBank/DDBJ whole genome shotgun (WGS) entry which is preliminary data.</text>
</comment>
<evidence type="ECO:0000313" key="2">
    <source>
        <dbReference type="Proteomes" id="UP001153148"/>
    </source>
</evidence>
<protein>
    <submittedName>
        <fullName evidence="1">Uncharacterized protein</fullName>
    </submittedName>
</protein>
<dbReference type="EMBL" id="CAJPIN010006775">
    <property type="protein sequence ID" value="CAG2058187.1"/>
    <property type="molecule type" value="Genomic_DNA"/>
</dbReference>
<name>A0ABN7NQS6_TIMPD</name>